<reference evidence="2" key="1">
    <citation type="journal article" date="2023" name="Front. Plant Sci.">
        <title>Chromosomal-level genome assembly of Melastoma candidum provides insights into trichome evolution.</title>
        <authorList>
            <person name="Zhong Y."/>
            <person name="Wu W."/>
            <person name="Sun C."/>
            <person name="Zou P."/>
            <person name="Liu Y."/>
            <person name="Dai S."/>
            <person name="Zhou R."/>
        </authorList>
    </citation>
    <scope>NUCLEOTIDE SEQUENCE [LARGE SCALE GENOMIC DNA]</scope>
</reference>
<accession>A0ACB9RHY9</accession>
<evidence type="ECO:0000313" key="1">
    <source>
        <dbReference type="EMBL" id="KAI4377846.1"/>
    </source>
</evidence>
<dbReference type="Proteomes" id="UP001057402">
    <property type="component" value="Chromosome 4"/>
</dbReference>
<sequence length="89" mass="9926">MEISGSSNDGNGVRRKIADGVAGYVLEDVPHFSDYIGDLPTYPNPLRSNPAYSVVKLLFTRMDLEESTFAMLDLVKRSTLNGMKYMHVL</sequence>
<organism evidence="1 2">
    <name type="scientific">Melastoma candidum</name>
    <dbReference type="NCBI Taxonomy" id="119954"/>
    <lineage>
        <taxon>Eukaryota</taxon>
        <taxon>Viridiplantae</taxon>
        <taxon>Streptophyta</taxon>
        <taxon>Embryophyta</taxon>
        <taxon>Tracheophyta</taxon>
        <taxon>Spermatophyta</taxon>
        <taxon>Magnoliopsida</taxon>
        <taxon>eudicotyledons</taxon>
        <taxon>Gunneridae</taxon>
        <taxon>Pentapetalae</taxon>
        <taxon>rosids</taxon>
        <taxon>malvids</taxon>
        <taxon>Myrtales</taxon>
        <taxon>Melastomataceae</taxon>
        <taxon>Melastomatoideae</taxon>
        <taxon>Melastomateae</taxon>
        <taxon>Melastoma</taxon>
    </lineage>
</organism>
<keyword evidence="2" id="KW-1185">Reference proteome</keyword>
<evidence type="ECO:0000313" key="2">
    <source>
        <dbReference type="Proteomes" id="UP001057402"/>
    </source>
</evidence>
<dbReference type="EMBL" id="CM042883">
    <property type="protein sequence ID" value="KAI4377846.1"/>
    <property type="molecule type" value="Genomic_DNA"/>
</dbReference>
<gene>
    <name evidence="1" type="ORF">MLD38_015415</name>
</gene>
<name>A0ACB9RHY9_9MYRT</name>
<protein>
    <submittedName>
        <fullName evidence="1">Uncharacterized protein</fullName>
    </submittedName>
</protein>
<comment type="caution">
    <text evidence="1">The sequence shown here is derived from an EMBL/GenBank/DDBJ whole genome shotgun (WGS) entry which is preliminary data.</text>
</comment>
<proteinExistence type="predicted"/>